<accession>A0AAD8R805</accession>
<dbReference type="PANTHER" id="PTHR33026">
    <property type="entry name" value="OS06G0360600 PROTEIN"/>
    <property type="match status" value="1"/>
</dbReference>
<evidence type="ECO:0000313" key="4">
    <source>
        <dbReference type="EMBL" id="KAK1615976.1"/>
    </source>
</evidence>
<feature type="region of interest" description="Disordered" evidence="2">
    <location>
        <begin position="291"/>
        <end position="379"/>
    </location>
</feature>
<keyword evidence="1" id="KW-0175">Coiled coil</keyword>
<evidence type="ECO:0000259" key="3">
    <source>
        <dbReference type="Pfam" id="PF04195"/>
    </source>
</evidence>
<feature type="coiled-coil region" evidence="1">
    <location>
        <begin position="462"/>
        <end position="556"/>
    </location>
</feature>
<dbReference type="PANTHER" id="PTHR33026:SF7">
    <property type="entry name" value="OS03G0100275 PROTEIN"/>
    <property type="match status" value="1"/>
</dbReference>
<comment type="caution">
    <text evidence="4">The sequence shown here is derived from an EMBL/GenBank/DDBJ whole genome shotgun (WGS) entry which is preliminary data.</text>
</comment>
<feature type="region of interest" description="Disordered" evidence="2">
    <location>
        <begin position="714"/>
        <end position="771"/>
    </location>
</feature>
<dbReference type="Pfam" id="PF04195">
    <property type="entry name" value="Transposase_28"/>
    <property type="match status" value="1"/>
</dbReference>
<dbReference type="InterPro" id="IPR007321">
    <property type="entry name" value="Transposase_28"/>
</dbReference>
<dbReference type="AlphaFoldDB" id="A0AAD8R805"/>
<gene>
    <name evidence="4" type="ORF">QYE76_021493</name>
</gene>
<organism evidence="4 5">
    <name type="scientific">Lolium multiflorum</name>
    <name type="common">Italian ryegrass</name>
    <name type="synonym">Lolium perenne subsp. multiflorum</name>
    <dbReference type="NCBI Taxonomy" id="4521"/>
    <lineage>
        <taxon>Eukaryota</taxon>
        <taxon>Viridiplantae</taxon>
        <taxon>Streptophyta</taxon>
        <taxon>Embryophyta</taxon>
        <taxon>Tracheophyta</taxon>
        <taxon>Spermatophyta</taxon>
        <taxon>Magnoliopsida</taxon>
        <taxon>Liliopsida</taxon>
        <taxon>Poales</taxon>
        <taxon>Poaceae</taxon>
        <taxon>BOP clade</taxon>
        <taxon>Pooideae</taxon>
        <taxon>Poodae</taxon>
        <taxon>Poeae</taxon>
        <taxon>Poeae Chloroplast Group 2 (Poeae type)</taxon>
        <taxon>Loliodinae</taxon>
        <taxon>Loliinae</taxon>
        <taxon>Lolium</taxon>
    </lineage>
</organism>
<dbReference type="EMBL" id="JAUUTY010000006">
    <property type="protein sequence ID" value="KAK1615976.1"/>
    <property type="molecule type" value="Genomic_DNA"/>
</dbReference>
<keyword evidence="5" id="KW-1185">Reference proteome</keyword>
<feature type="domain" description="Transposase (putative) gypsy type" evidence="3">
    <location>
        <begin position="109"/>
        <end position="159"/>
    </location>
</feature>
<feature type="region of interest" description="Disordered" evidence="2">
    <location>
        <begin position="1"/>
        <end position="67"/>
    </location>
</feature>
<dbReference type="Proteomes" id="UP001231189">
    <property type="component" value="Unassembled WGS sequence"/>
</dbReference>
<proteinExistence type="predicted"/>
<evidence type="ECO:0000256" key="1">
    <source>
        <dbReference type="SAM" id="Coils"/>
    </source>
</evidence>
<sequence length="771" mass="85249">MATPISSAPPPFIPIRLDPSKDSGKEVEGTSAHPEKTSGAGQTEHQVEEVTKKSKARKRDSEAKGKWWPCTTTEMELKNLESEGFLQPGSWRSVPDELAPAPRDDEMVLTKALVERGFSFPPSDFFLEILKTYGLQPHNISPNSVLAISNHVALCEGHLRDVSDPASEKKLPAFKNCPANELPSWTHCPHFSDSPQLTRAVRRICKLTEEGLTGKDLTLSWFTKRIQPLQHRDRLMFEYTGRDDPMRATKDNLSADALDKRIRVLIKISRELHVHLEALEENELGTLLRVPSTSNADPEAASEAEAPETSRPAKRKKPAPSSPPSSTSKPDPKDIINIDDLPEDPAHHGDSAKGTSSPIPPPDQPSSAFAGPTEEEKEQKAKLLQVTNATRVHLEPTPSFQKLTLAQRHAEVSAMLNKVWGKPDEEVRELADLEVSLKDFFAKHREVRQTTRKLHEDLRVHVLEQIAEIEGLRQNAENSQNAIQLLETRLQEETAKHSKFDELSAKIQVLEAENESLKNFVKTSASQENQARKELSKKHARDLAELNEKLEKSQGRVISVISKNKVLEAEAEAIDKLIFPSLGFEWTKESNLTRTEAYDEARISIDKLIEACRGIATALSLKKAKTTVIDTMTKLMGLVPDFIKDWQESSARGVASLVLATCKAHFPSLNLATVARGAPQGSDMGALLAETEGYEQLFVRRVDHSFWYNKHDLPEGFSDAEEEAGEPEYYGEGSGSSGEHSGEGSGDGSEAGSGDSDGGSTYQQSEEEDSE</sequence>
<evidence type="ECO:0000256" key="2">
    <source>
        <dbReference type="SAM" id="MobiDB-lite"/>
    </source>
</evidence>
<feature type="compositionally biased region" description="Basic and acidic residues" evidence="2">
    <location>
        <begin position="18"/>
        <end position="36"/>
    </location>
</feature>
<evidence type="ECO:0000313" key="5">
    <source>
        <dbReference type="Proteomes" id="UP001231189"/>
    </source>
</evidence>
<feature type="compositionally biased region" description="Gly residues" evidence="2">
    <location>
        <begin position="743"/>
        <end position="757"/>
    </location>
</feature>
<protein>
    <recommendedName>
        <fullName evidence="3">Transposase (putative) gypsy type domain-containing protein</fullName>
    </recommendedName>
</protein>
<name>A0AAD8R805_LOLMU</name>
<reference evidence="4" key="1">
    <citation type="submission" date="2023-07" db="EMBL/GenBank/DDBJ databases">
        <title>A chromosome-level genome assembly of Lolium multiflorum.</title>
        <authorList>
            <person name="Chen Y."/>
            <person name="Copetti D."/>
            <person name="Kolliker R."/>
            <person name="Studer B."/>
        </authorList>
    </citation>
    <scope>NUCLEOTIDE SEQUENCE</scope>
    <source>
        <strain evidence="4">02402/16</strain>
        <tissue evidence="4">Leaf</tissue>
    </source>
</reference>